<evidence type="ECO:0000313" key="8">
    <source>
        <dbReference type="EMBL" id="MDY5139759.1"/>
    </source>
</evidence>
<evidence type="ECO:0000313" key="9">
    <source>
        <dbReference type="Proteomes" id="UP001288320"/>
    </source>
</evidence>
<keyword evidence="5 7" id="KW-0808">Transferase</keyword>
<comment type="subcellular location">
    <subcellularLocation>
        <location evidence="7">Cytoplasm</location>
    </subcellularLocation>
</comment>
<reference evidence="8" key="1">
    <citation type="submission" date="2023-10" db="EMBL/GenBank/DDBJ databases">
        <title>Whole Genome based description of the genera Actinobaculum and Actinotignum reveals a complex phylogenetic relationship within the species included in the genus Actinotignum.</title>
        <authorList>
            <person name="Jensen C.S."/>
            <person name="Dargis R."/>
            <person name="Kemp M."/>
            <person name="Christensen J.J."/>
        </authorList>
    </citation>
    <scope>NUCLEOTIDE SEQUENCE</scope>
    <source>
        <strain evidence="8">SLA_B245</strain>
    </source>
</reference>
<evidence type="ECO:0000256" key="3">
    <source>
        <dbReference type="ARBA" id="ARBA00022552"/>
    </source>
</evidence>
<dbReference type="GO" id="GO:0071424">
    <property type="term" value="F:rRNA (cytosine-N4-)-methyltransferase activity"/>
    <property type="evidence" value="ECO:0007669"/>
    <property type="project" value="UniProtKB-UniRule"/>
</dbReference>
<dbReference type="GO" id="GO:0005737">
    <property type="term" value="C:cytoplasm"/>
    <property type="evidence" value="ECO:0007669"/>
    <property type="project" value="UniProtKB-SubCell"/>
</dbReference>
<keyword evidence="2 7" id="KW-0963">Cytoplasm</keyword>
<dbReference type="GO" id="GO:0070475">
    <property type="term" value="P:rRNA base methylation"/>
    <property type="evidence" value="ECO:0007669"/>
    <property type="project" value="UniProtKB-UniRule"/>
</dbReference>
<dbReference type="RefSeq" id="WP_087070948.1">
    <property type="nucleotide sequence ID" value="NZ_CAUPFC010000001.1"/>
</dbReference>
<feature type="binding site" evidence="7">
    <location>
        <position position="95"/>
    </location>
    <ligand>
        <name>S-adenosyl-L-methionine</name>
        <dbReference type="ChEBI" id="CHEBI:59789"/>
    </ligand>
</feature>
<dbReference type="Pfam" id="PF01795">
    <property type="entry name" value="Methyltransf_5"/>
    <property type="match status" value="1"/>
</dbReference>
<comment type="similarity">
    <text evidence="1 7">Belongs to the methyltransferase superfamily. RsmH family.</text>
</comment>
<evidence type="ECO:0000256" key="4">
    <source>
        <dbReference type="ARBA" id="ARBA00022603"/>
    </source>
</evidence>
<dbReference type="InterPro" id="IPR023397">
    <property type="entry name" value="SAM-dep_MeTrfase_MraW_recog"/>
</dbReference>
<protein>
    <recommendedName>
        <fullName evidence="7">Ribosomal RNA small subunit methyltransferase H</fullName>
        <ecNumber evidence="7">2.1.1.199</ecNumber>
    </recommendedName>
    <alternativeName>
        <fullName evidence="7">16S rRNA m(4)C1402 methyltransferase</fullName>
    </alternativeName>
    <alternativeName>
        <fullName evidence="7">rRNA (cytosine-N(4)-)-methyltransferase RsmH</fullName>
    </alternativeName>
</protein>
<dbReference type="Proteomes" id="UP001288320">
    <property type="component" value="Unassembled WGS sequence"/>
</dbReference>
<feature type="binding site" evidence="7">
    <location>
        <begin position="49"/>
        <end position="51"/>
    </location>
    <ligand>
        <name>S-adenosyl-L-methionine</name>
        <dbReference type="ChEBI" id="CHEBI:59789"/>
    </ligand>
</feature>
<dbReference type="Gene3D" id="3.40.50.150">
    <property type="entry name" value="Vaccinia Virus protein VP39"/>
    <property type="match status" value="1"/>
</dbReference>
<dbReference type="PIRSF" id="PIRSF004486">
    <property type="entry name" value="MraW"/>
    <property type="match status" value="1"/>
</dbReference>
<accession>A0AAW9H9S8</accession>
<dbReference type="PANTHER" id="PTHR11265">
    <property type="entry name" value="S-ADENOSYL-METHYLTRANSFERASE MRAW"/>
    <property type="match status" value="1"/>
</dbReference>
<dbReference type="AlphaFoldDB" id="A0AAW9H9S8"/>
<dbReference type="GeneID" id="92813967"/>
<comment type="function">
    <text evidence="7">Specifically methylates the N4 position of cytidine in position 1402 (C1402) of 16S rRNA.</text>
</comment>
<comment type="catalytic activity">
    <reaction evidence="7">
        <text>cytidine(1402) in 16S rRNA + S-adenosyl-L-methionine = N(4)-methylcytidine(1402) in 16S rRNA + S-adenosyl-L-homocysteine + H(+)</text>
        <dbReference type="Rhea" id="RHEA:42928"/>
        <dbReference type="Rhea" id="RHEA-COMP:10286"/>
        <dbReference type="Rhea" id="RHEA-COMP:10287"/>
        <dbReference type="ChEBI" id="CHEBI:15378"/>
        <dbReference type="ChEBI" id="CHEBI:57856"/>
        <dbReference type="ChEBI" id="CHEBI:59789"/>
        <dbReference type="ChEBI" id="CHEBI:74506"/>
        <dbReference type="ChEBI" id="CHEBI:82748"/>
        <dbReference type="EC" id="2.1.1.199"/>
    </reaction>
</comment>
<gene>
    <name evidence="7 8" type="primary">rsmH</name>
    <name evidence="8" type="ORF">R6G74_00300</name>
</gene>
<name>A0AAW9H9S8_9ACTO</name>
<dbReference type="EC" id="2.1.1.199" evidence="7"/>
<evidence type="ECO:0000256" key="5">
    <source>
        <dbReference type="ARBA" id="ARBA00022679"/>
    </source>
</evidence>
<evidence type="ECO:0000256" key="1">
    <source>
        <dbReference type="ARBA" id="ARBA00010396"/>
    </source>
</evidence>
<evidence type="ECO:0000256" key="7">
    <source>
        <dbReference type="HAMAP-Rule" id="MF_01007"/>
    </source>
</evidence>
<dbReference type="InterPro" id="IPR029063">
    <property type="entry name" value="SAM-dependent_MTases_sf"/>
</dbReference>
<dbReference type="InterPro" id="IPR002903">
    <property type="entry name" value="RsmH"/>
</dbReference>
<dbReference type="NCBIfam" id="TIGR00006">
    <property type="entry name" value="16S rRNA (cytosine(1402)-N(4))-methyltransferase RsmH"/>
    <property type="match status" value="1"/>
</dbReference>
<keyword evidence="6 7" id="KW-0949">S-adenosyl-L-methionine</keyword>
<dbReference type="HAMAP" id="MF_01007">
    <property type="entry name" value="16SrRNA_methyltr_H"/>
    <property type="match status" value="1"/>
</dbReference>
<feature type="binding site" evidence="7">
    <location>
        <position position="68"/>
    </location>
    <ligand>
        <name>S-adenosyl-L-methionine</name>
        <dbReference type="ChEBI" id="CHEBI:59789"/>
    </ligand>
</feature>
<keyword evidence="4 7" id="KW-0489">Methyltransferase</keyword>
<evidence type="ECO:0000256" key="6">
    <source>
        <dbReference type="ARBA" id="ARBA00022691"/>
    </source>
</evidence>
<comment type="caution">
    <text evidence="8">The sequence shown here is derived from an EMBL/GenBank/DDBJ whole genome shotgun (WGS) entry which is preliminary data.</text>
</comment>
<evidence type="ECO:0000256" key="2">
    <source>
        <dbReference type="ARBA" id="ARBA00022490"/>
    </source>
</evidence>
<dbReference type="EMBL" id="JAWNFV010000001">
    <property type="protein sequence ID" value="MDY5139759.1"/>
    <property type="molecule type" value="Genomic_DNA"/>
</dbReference>
<dbReference type="FunFam" id="1.10.150.170:FF:000001">
    <property type="entry name" value="Ribosomal RNA small subunit methyltransferase H"/>
    <property type="match status" value="1"/>
</dbReference>
<feature type="binding site" evidence="7">
    <location>
        <position position="120"/>
    </location>
    <ligand>
        <name>S-adenosyl-L-methionine</name>
        <dbReference type="ChEBI" id="CHEBI:59789"/>
    </ligand>
</feature>
<feature type="binding site" evidence="7">
    <location>
        <position position="113"/>
    </location>
    <ligand>
        <name>S-adenosyl-L-methionine</name>
        <dbReference type="ChEBI" id="CHEBI:59789"/>
    </ligand>
</feature>
<dbReference type="SUPFAM" id="SSF53335">
    <property type="entry name" value="S-adenosyl-L-methionine-dependent methyltransferases"/>
    <property type="match status" value="1"/>
</dbReference>
<sequence length="328" mass="35493">MERARTPGAPRAAGNALHAPVLVDTCIELLAPAFQVPAPVLIDCTLGMGGHTEAFLERFENLTVIGIDRDPAAIALAGERLARFGKRFRPVQTTYDGVATAAGNRPVDGILMDLGVSSLQLDETERGFSYAHDAPLDMRMNAQVGRTAADILASASVRELTRILREYGEEKFAHRIATAIVERRASAPFTRTGELVEIVRSSIPAPARRTGGNPAKRTFQALRIAVNDELGTLERALPAALATLRVGGRIVVEAYQSLEDRLVKRAFAAGATSRAPRGLPVELEEHKPWLELLTRGAIQADEEEITRNSRSASVRLRAAEKIRPGGQL</sequence>
<keyword evidence="3 7" id="KW-0698">rRNA processing</keyword>
<dbReference type="Gene3D" id="1.10.150.170">
    <property type="entry name" value="Putative methyltransferase TM0872, insert domain"/>
    <property type="match status" value="1"/>
</dbReference>
<organism evidence="8 9">
    <name type="scientific">Actinotignum timonense</name>
    <dbReference type="NCBI Taxonomy" id="1870995"/>
    <lineage>
        <taxon>Bacteria</taxon>
        <taxon>Bacillati</taxon>
        <taxon>Actinomycetota</taxon>
        <taxon>Actinomycetes</taxon>
        <taxon>Actinomycetales</taxon>
        <taxon>Actinomycetaceae</taxon>
        <taxon>Actinotignum</taxon>
    </lineage>
</organism>
<dbReference type="SUPFAM" id="SSF81799">
    <property type="entry name" value="Putative methyltransferase TM0872, insert domain"/>
    <property type="match status" value="1"/>
</dbReference>
<dbReference type="PANTHER" id="PTHR11265:SF0">
    <property type="entry name" value="12S RRNA N4-METHYLCYTIDINE METHYLTRANSFERASE"/>
    <property type="match status" value="1"/>
</dbReference>
<proteinExistence type="inferred from homology"/>